<protein>
    <submittedName>
        <fullName evidence="1">Uncharacterized protein</fullName>
    </submittedName>
</protein>
<name>A0A0F9JW62_9ZZZZ</name>
<evidence type="ECO:0000313" key="1">
    <source>
        <dbReference type="EMBL" id="KKM14118.1"/>
    </source>
</evidence>
<gene>
    <name evidence="1" type="ORF">LCGC14_1709370</name>
</gene>
<sequence length="49" mass="5528">MAAERDAAIHHAFMKRLRLWEWQVGLVLEGLEALNATLAKIEALKGAER</sequence>
<proteinExistence type="predicted"/>
<reference evidence="1" key="1">
    <citation type="journal article" date="2015" name="Nature">
        <title>Complex archaea that bridge the gap between prokaryotes and eukaryotes.</title>
        <authorList>
            <person name="Spang A."/>
            <person name="Saw J.H."/>
            <person name="Jorgensen S.L."/>
            <person name="Zaremba-Niedzwiedzka K."/>
            <person name="Martijn J."/>
            <person name="Lind A.E."/>
            <person name="van Eijk R."/>
            <person name="Schleper C."/>
            <person name="Guy L."/>
            <person name="Ettema T.J."/>
        </authorList>
    </citation>
    <scope>NUCLEOTIDE SEQUENCE</scope>
</reference>
<organism evidence="1">
    <name type="scientific">marine sediment metagenome</name>
    <dbReference type="NCBI Taxonomy" id="412755"/>
    <lineage>
        <taxon>unclassified sequences</taxon>
        <taxon>metagenomes</taxon>
        <taxon>ecological metagenomes</taxon>
    </lineage>
</organism>
<dbReference type="AlphaFoldDB" id="A0A0F9JW62"/>
<comment type="caution">
    <text evidence="1">The sequence shown here is derived from an EMBL/GenBank/DDBJ whole genome shotgun (WGS) entry which is preliminary data.</text>
</comment>
<dbReference type="EMBL" id="LAZR01015224">
    <property type="protein sequence ID" value="KKM14118.1"/>
    <property type="molecule type" value="Genomic_DNA"/>
</dbReference>
<accession>A0A0F9JW62</accession>